<dbReference type="OrthoDB" id="6572538at2759"/>
<dbReference type="AlphaFoldDB" id="A0A6J2KAQ6"/>
<keyword evidence="1" id="KW-1185">Reference proteome</keyword>
<dbReference type="Proteomes" id="UP000504629">
    <property type="component" value="Unplaced"/>
</dbReference>
<dbReference type="GeneID" id="114249854"/>
<dbReference type="KEGG" id="bman:114249854"/>
<gene>
    <name evidence="2" type="primary">LOC114249854</name>
</gene>
<accession>A0A6J2KAQ6</accession>
<sequence>MSDKRIESMLFDYGTTNRTDYRNGEIRPQSITVYNEKPRRAPPKLRPLKDVHTLSDWKAEAISFSLLHRPKQILGTDPRIVQQPCEKPEDTEREIAQRTRPRIVMTPAVSMDDIENPRARDILCYDMYTSDTSKGLREAVSSYFSVKAPLPGLPAAANPVALAKLQPPYVSPEWRMESVSWDGKQLRAHCDPSKEFWLGRERSRCKPCDESARVREYRKYSKKL</sequence>
<evidence type="ECO:0000313" key="1">
    <source>
        <dbReference type="Proteomes" id="UP000504629"/>
    </source>
</evidence>
<dbReference type="RefSeq" id="XP_028039366.1">
    <property type="nucleotide sequence ID" value="XM_028183565.1"/>
</dbReference>
<reference evidence="2" key="1">
    <citation type="submission" date="2025-08" db="UniProtKB">
        <authorList>
            <consortium name="RefSeq"/>
        </authorList>
    </citation>
    <scope>IDENTIFICATION</scope>
    <source>
        <tissue evidence="2">Silk gland</tissue>
    </source>
</reference>
<name>A0A6J2KAQ6_BOMMA</name>
<organism evidence="1 2">
    <name type="scientific">Bombyx mandarina</name>
    <name type="common">Wild silk moth</name>
    <name type="synonym">Wild silkworm</name>
    <dbReference type="NCBI Taxonomy" id="7092"/>
    <lineage>
        <taxon>Eukaryota</taxon>
        <taxon>Metazoa</taxon>
        <taxon>Ecdysozoa</taxon>
        <taxon>Arthropoda</taxon>
        <taxon>Hexapoda</taxon>
        <taxon>Insecta</taxon>
        <taxon>Pterygota</taxon>
        <taxon>Neoptera</taxon>
        <taxon>Endopterygota</taxon>
        <taxon>Lepidoptera</taxon>
        <taxon>Glossata</taxon>
        <taxon>Ditrysia</taxon>
        <taxon>Bombycoidea</taxon>
        <taxon>Bombycidae</taxon>
        <taxon>Bombycinae</taxon>
        <taxon>Bombyx</taxon>
    </lineage>
</organism>
<evidence type="ECO:0000313" key="2">
    <source>
        <dbReference type="RefSeq" id="XP_028039366.1"/>
    </source>
</evidence>
<protein>
    <submittedName>
        <fullName evidence="2">Uncharacterized protein LOC114249854</fullName>
    </submittedName>
</protein>
<proteinExistence type="predicted"/>